<keyword evidence="3" id="KW-1185">Reference proteome</keyword>
<comment type="caution">
    <text evidence="2">The sequence shown here is derived from an EMBL/GenBank/DDBJ whole genome shotgun (WGS) entry which is preliminary data.</text>
</comment>
<dbReference type="Proteomes" id="UP001165121">
    <property type="component" value="Unassembled WGS sequence"/>
</dbReference>
<dbReference type="EMBL" id="BSXT01001004">
    <property type="protein sequence ID" value="GMF37382.1"/>
    <property type="molecule type" value="Genomic_DNA"/>
</dbReference>
<evidence type="ECO:0000256" key="1">
    <source>
        <dbReference type="SAM" id="MobiDB-lite"/>
    </source>
</evidence>
<feature type="region of interest" description="Disordered" evidence="1">
    <location>
        <begin position="103"/>
        <end position="133"/>
    </location>
</feature>
<protein>
    <submittedName>
        <fullName evidence="2">Unnamed protein product</fullName>
    </submittedName>
</protein>
<accession>A0A9W7CP73</accession>
<feature type="region of interest" description="Disordered" evidence="1">
    <location>
        <begin position="26"/>
        <end position="47"/>
    </location>
</feature>
<evidence type="ECO:0000313" key="2">
    <source>
        <dbReference type="EMBL" id="GMF37382.1"/>
    </source>
</evidence>
<sequence>MVVIEGPQSSTSTRDETRVLTWSRTVSSPTRTGAAVGRGDSKTEARPEVEQVALFTNPQGVYNAYSGTWDPPPGHVLNGKYWYEPCKVARRNPIPKEEIRKTATKAKQRAVRAYSSSDGSDARPRRKRVKAAVKQVTPAVKTVTKLLLVGSLEAVEVKPEN</sequence>
<reference evidence="2" key="1">
    <citation type="submission" date="2023-04" db="EMBL/GenBank/DDBJ databases">
        <title>Phytophthora fragariaefolia NBRC 109709.</title>
        <authorList>
            <person name="Ichikawa N."/>
            <person name="Sato H."/>
            <person name="Tonouchi N."/>
        </authorList>
    </citation>
    <scope>NUCLEOTIDE SEQUENCE</scope>
    <source>
        <strain evidence="2">NBRC 109709</strain>
    </source>
</reference>
<name>A0A9W7CP73_9STRA</name>
<gene>
    <name evidence="2" type="ORF">Pfra01_001046800</name>
</gene>
<dbReference type="OrthoDB" id="128250at2759"/>
<dbReference type="AlphaFoldDB" id="A0A9W7CP73"/>
<evidence type="ECO:0000313" key="3">
    <source>
        <dbReference type="Proteomes" id="UP001165121"/>
    </source>
</evidence>
<proteinExistence type="predicted"/>
<organism evidence="2 3">
    <name type="scientific">Phytophthora fragariaefolia</name>
    <dbReference type="NCBI Taxonomy" id="1490495"/>
    <lineage>
        <taxon>Eukaryota</taxon>
        <taxon>Sar</taxon>
        <taxon>Stramenopiles</taxon>
        <taxon>Oomycota</taxon>
        <taxon>Peronosporomycetes</taxon>
        <taxon>Peronosporales</taxon>
        <taxon>Peronosporaceae</taxon>
        <taxon>Phytophthora</taxon>
    </lineage>
</organism>